<evidence type="ECO:0000313" key="3">
    <source>
        <dbReference type="Proteomes" id="UP001460270"/>
    </source>
</evidence>
<protein>
    <submittedName>
        <fullName evidence="2">Uncharacterized protein</fullName>
    </submittedName>
</protein>
<feature type="compositionally biased region" description="Low complexity" evidence="1">
    <location>
        <begin position="98"/>
        <end position="107"/>
    </location>
</feature>
<feature type="compositionally biased region" description="Pro residues" evidence="1">
    <location>
        <begin position="108"/>
        <end position="120"/>
    </location>
</feature>
<evidence type="ECO:0000256" key="1">
    <source>
        <dbReference type="SAM" id="MobiDB-lite"/>
    </source>
</evidence>
<organism evidence="2 3">
    <name type="scientific">Mugilogobius chulae</name>
    <name type="common">yellowstripe goby</name>
    <dbReference type="NCBI Taxonomy" id="88201"/>
    <lineage>
        <taxon>Eukaryota</taxon>
        <taxon>Metazoa</taxon>
        <taxon>Chordata</taxon>
        <taxon>Craniata</taxon>
        <taxon>Vertebrata</taxon>
        <taxon>Euteleostomi</taxon>
        <taxon>Actinopterygii</taxon>
        <taxon>Neopterygii</taxon>
        <taxon>Teleostei</taxon>
        <taxon>Neoteleostei</taxon>
        <taxon>Acanthomorphata</taxon>
        <taxon>Gobiaria</taxon>
        <taxon>Gobiiformes</taxon>
        <taxon>Gobioidei</taxon>
        <taxon>Gobiidae</taxon>
        <taxon>Gobionellinae</taxon>
        <taxon>Mugilogobius</taxon>
    </lineage>
</organism>
<comment type="caution">
    <text evidence="2">The sequence shown here is derived from an EMBL/GenBank/DDBJ whole genome shotgun (WGS) entry which is preliminary data.</text>
</comment>
<feature type="region of interest" description="Disordered" evidence="1">
    <location>
        <begin position="98"/>
        <end position="134"/>
    </location>
</feature>
<gene>
    <name evidence="2" type="ORF">WMY93_025084</name>
</gene>
<reference evidence="3" key="1">
    <citation type="submission" date="2024-04" db="EMBL/GenBank/DDBJ databases">
        <title>Salinicola lusitanus LLJ914,a marine bacterium isolated from the Okinawa Trough.</title>
        <authorList>
            <person name="Li J."/>
        </authorList>
    </citation>
    <scope>NUCLEOTIDE SEQUENCE [LARGE SCALE GENOMIC DNA]</scope>
</reference>
<dbReference type="EMBL" id="JBBPFD010000018">
    <property type="protein sequence ID" value="KAK7889524.1"/>
    <property type="molecule type" value="Genomic_DNA"/>
</dbReference>
<dbReference type="AlphaFoldDB" id="A0AAW0N5U8"/>
<keyword evidence="3" id="KW-1185">Reference proteome</keyword>
<evidence type="ECO:0000313" key="2">
    <source>
        <dbReference type="EMBL" id="KAK7889524.1"/>
    </source>
</evidence>
<accession>A0AAW0N5U8</accession>
<dbReference type="Proteomes" id="UP001460270">
    <property type="component" value="Unassembled WGS sequence"/>
</dbReference>
<sequence>MRAPGPPRWKTDRTRDTGVFWTTHGHIHAHRSDSQCECDFTWLAVRAGDGCARLPDISVSLPGELSLDQEELSLDRPGKSGQLFSDYCFSRRLSPRLSSRLGSSLSPDPAPDPAPAPAPDSAPDRWKEMYGCTS</sequence>
<name>A0AAW0N5U8_9GOBI</name>
<proteinExistence type="predicted"/>